<keyword evidence="6" id="KW-0493">Microtubule</keyword>
<evidence type="ECO:0000256" key="5">
    <source>
        <dbReference type="ARBA" id="ARBA00022553"/>
    </source>
</evidence>
<dbReference type="GO" id="GO:0005819">
    <property type="term" value="C:spindle"/>
    <property type="evidence" value="ECO:0007669"/>
    <property type="project" value="UniProtKB-SubCell"/>
</dbReference>
<dbReference type="GO" id="GO:0030496">
    <property type="term" value="C:midbody"/>
    <property type="evidence" value="ECO:0007669"/>
    <property type="project" value="UniProtKB-SubCell"/>
</dbReference>
<dbReference type="GO" id="GO:0005874">
    <property type="term" value="C:microtubule"/>
    <property type="evidence" value="ECO:0007669"/>
    <property type="project" value="UniProtKB-KW"/>
</dbReference>
<dbReference type="PRINTS" id="PR00380">
    <property type="entry name" value="KINESINHEAVY"/>
</dbReference>
<evidence type="ECO:0000256" key="10">
    <source>
        <dbReference type="ARBA" id="ARBA00023175"/>
    </source>
</evidence>
<dbReference type="OrthoDB" id="3176171at2759"/>
<evidence type="ECO:0000256" key="17">
    <source>
        <dbReference type="SAM" id="MobiDB-lite"/>
    </source>
</evidence>
<dbReference type="InterPro" id="IPR008984">
    <property type="entry name" value="SMAD_FHA_dom_sf"/>
</dbReference>
<comment type="similarity">
    <text evidence="15">Belongs to the TRAFAC class myosin-kinesin ATPase superfamily. Kinesin family.</text>
</comment>
<organism evidence="19 20">
    <name type="scientific">Ictalurus punctatus</name>
    <name type="common">Channel catfish</name>
    <name type="synonym">Silurus punctatus</name>
    <dbReference type="NCBI Taxonomy" id="7998"/>
    <lineage>
        <taxon>Eukaryota</taxon>
        <taxon>Metazoa</taxon>
        <taxon>Chordata</taxon>
        <taxon>Craniata</taxon>
        <taxon>Vertebrata</taxon>
        <taxon>Euteleostomi</taxon>
        <taxon>Actinopterygii</taxon>
        <taxon>Neopterygii</taxon>
        <taxon>Teleostei</taxon>
        <taxon>Ostariophysi</taxon>
        <taxon>Siluriformes</taxon>
        <taxon>Ictaluridae</taxon>
        <taxon>Ictalurus</taxon>
    </lineage>
</organism>
<dbReference type="GO" id="GO:0007018">
    <property type="term" value="P:microtubule-based movement"/>
    <property type="evidence" value="ECO:0007669"/>
    <property type="project" value="InterPro"/>
</dbReference>
<dbReference type="PROSITE" id="PS50067">
    <property type="entry name" value="KINESIN_MOTOR_2"/>
    <property type="match status" value="1"/>
</dbReference>
<dbReference type="InterPro" id="IPR056523">
    <property type="entry name" value="4HB_KIF14"/>
</dbReference>
<dbReference type="GO" id="GO:0008017">
    <property type="term" value="F:microtubule binding"/>
    <property type="evidence" value="ECO:0007669"/>
    <property type="project" value="InterPro"/>
</dbReference>
<dbReference type="Pfam" id="PF00225">
    <property type="entry name" value="Kinesin"/>
    <property type="match status" value="1"/>
</dbReference>
<evidence type="ECO:0000256" key="12">
    <source>
        <dbReference type="ARBA" id="ARBA00023242"/>
    </source>
</evidence>
<comment type="subcellular location">
    <subcellularLocation>
        <location evidence="2">Cytoplasm</location>
        <location evidence="2">Cytoskeleton</location>
        <location evidence="2">Spindle</location>
    </subcellularLocation>
    <subcellularLocation>
        <location evidence="3">Midbody</location>
    </subcellularLocation>
    <subcellularLocation>
        <location evidence="1">Nucleus</location>
    </subcellularLocation>
</comment>
<dbReference type="Gene3D" id="2.60.200.20">
    <property type="match status" value="1"/>
</dbReference>
<feature type="domain" description="Kinesin motor" evidence="18">
    <location>
        <begin position="263"/>
        <end position="607"/>
    </location>
</feature>
<evidence type="ECO:0000256" key="9">
    <source>
        <dbReference type="ARBA" id="ARBA00023054"/>
    </source>
</evidence>
<keyword evidence="12" id="KW-0539">Nucleus</keyword>
<evidence type="ECO:0000256" key="1">
    <source>
        <dbReference type="ARBA" id="ARBA00004123"/>
    </source>
</evidence>
<sequence>MDEKEISSLSNSKEINKTYIISTLTSRCDEVPSAGRLTLQRRNSKNTVGGVQEASENTENRESHGKRLTLQRRTRAGAGSTDKVSHPHTSTMNQKRPWTSSKILSEPNSREGSSGLLRSASLRENGLKTSAKDATKPVNTPGKSAQKAQSTGREQKTISTPTGKTQFERISLKKEVFEKLSLKQTGVERQKQSSSDLNGGAIPGPVSKKFPIISQNRTAISTTRKTTTQLSTVLNAKSKPPPCESGSRTAALSSNELKMENSAVTVAVRVRPFSQRENNENARRVIFMENHETVVQHPDTKQTYTFSFDFSFYSADEMAPNFSGQQTIYEKLARPLLERAFEGFNTCLFAYGQTGSGKSYTMMGFGEEAGVIPRFCEELFARVSSADKNEVTCHLEMSYFEVYNEKIHDLLVLKDEQHQKKMPLRVREHPTDGPYVADLSTNVVSSYADVQAWLELGNKQRATAATGMNDKSSRSHSVFTLVMTQTKTELVEGEEHDHRIISRINLVDLAGSERCGVAQTSGDRLREGASINKSLLTLGKVISSLSEQAQGRKKIFIPYRESVLTWLLKESLGGNSKTAMIATLSPATSNMDESLSTLRYAQQARLIINVAKVNEDTNAKLIRELKAEVEKLRAAQMSSQDIDPEKMRQFQQEIFALKSQLSQQEREMAEVHRTWKEKLEHAERRKREETRELQRVGITLKVDNRLPNLVNLNEDPQLSEMLLYMIKEGQTKVGKVKSGSAHDIQLSGALIADEHCIISNVNGTVSITPMEDAKTFVNGNLVSEATILHHGDRVILGGDHYFRFNHPAEVQCGKRVSCWSNGDGQKDFEFAKNELLSAQRAQLEAEIEDARLKAKEEMMQGIQVAREMAQKELSDQKLQYENRIKVLEKELEEENERKRAEELERQKVVSKMEKLETAKSLLEQEMSMHKKRIQMEAQAARQAMVDNDIRHAKILEALEAEKRKIAEDLADIQKRRALKVNQTPKTAPPQWDAMKLSLMIEEANKISAKFRKHTVFGRHEVSEKGSGGGNTETQIQVQNTKLGISTFWSMEKFQSNLAVMRELEQGVCTSKDDDVFYDPNDHWEPDISSASAESSFSRRRSRSLLRSRRISGRLYEIRVHPIQSLNCTSSQPTGLISMSKSPSFHSSSSDSALPGICKDLIAATVSCLRTSSSAEESESLADKLTLDLLSIYNAANSIEGLYGQLDDNSQENLFACSTEAQTHLVRATSAIERAGFVTMHWVSNVNSSTQSVSQTVEELKTEVKNTGGYFQLLIQGCESEISSMVTEALRKMGRSIDAALSTTAHLAAVTGTHLHLTEHGSDAVGKVKRSAGMCLRKGMCRGVRALLEEALLISREMLRHAQLAQPRTQILQNLKVKMLEVAKNLQSYIHCNMLLQENPDPTENDQDGADAVQMECLKNTASGLFQLNHALQQLHSSLSRTLRGRGSDVGLGSFRHTIQSLTKTICDLVHGLPRQTDVCPAGTLQLPCLKSVMDARDDLHSALSSLAELFDASSEENMESRIFVNDEVQEPAQGPRNQTVPKIMYSLSSGVRPCSRDIQWV</sequence>
<evidence type="ECO:0000259" key="18">
    <source>
        <dbReference type="PROSITE" id="PS50067"/>
    </source>
</evidence>
<dbReference type="SMART" id="SM00240">
    <property type="entry name" value="FHA"/>
    <property type="match status" value="1"/>
</dbReference>
<dbReference type="SMART" id="SM00129">
    <property type="entry name" value="KISc"/>
    <property type="match status" value="1"/>
</dbReference>
<dbReference type="OMA" id="VVLIKHW"/>
<dbReference type="PROSITE" id="PS00411">
    <property type="entry name" value="KINESIN_MOTOR_1"/>
    <property type="match status" value="1"/>
</dbReference>
<dbReference type="InterPro" id="IPR019821">
    <property type="entry name" value="Kinesin_motor_CS"/>
</dbReference>
<feature type="coiled-coil region" evidence="16">
    <location>
        <begin position="833"/>
        <end position="975"/>
    </location>
</feature>
<dbReference type="RefSeq" id="XP_053539054.1">
    <property type="nucleotide sequence ID" value="XM_053683079.1"/>
</dbReference>
<feature type="compositionally biased region" description="Polar residues" evidence="17">
    <location>
        <begin position="87"/>
        <end position="107"/>
    </location>
</feature>
<dbReference type="Pfam" id="PF16183">
    <property type="entry name" value="Kinesin_assoc"/>
    <property type="match status" value="1"/>
</dbReference>
<accession>A0A9F7TJ39</accession>
<dbReference type="FunFam" id="3.40.850.10:FF:000042">
    <property type="entry name" value="Kinesin family member 14"/>
    <property type="match status" value="1"/>
</dbReference>
<proteinExistence type="inferred from homology"/>
<name>A0A9F7TJ39_ICTPU</name>
<evidence type="ECO:0000256" key="16">
    <source>
        <dbReference type="SAM" id="Coils"/>
    </source>
</evidence>
<feature type="compositionally biased region" description="Low complexity" evidence="17">
    <location>
        <begin position="110"/>
        <end position="124"/>
    </location>
</feature>
<evidence type="ECO:0000313" key="19">
    <source>
        <dbReference type="Proteomes" id="UP000221080"/>
    </source>
</evidence>
<comment type="subunit">
    <text evidence="13">Directly interacts with PRC1 within a complex also containing KIF4A, KIF20A and KIF23; targets to the central spindle. Directly interacts with CIT depending on the activation state of the kinase (stronger interaction with the kinase-dead form); targets to the midbody. Interacts with ARRB2; the interaction is detected in the nucleus upon OR1D2 stimulation. Interacts with AKT1; the interaction is detected in the plasma membrane upon INS stimulation and promotes AKT1 phosphorylation. Interacts with SVIL; at midbody during cytokinesis. Interacts with RADIL (via PDZ domain); recruits RADIL to the microtubule network restricting RADIL from interaction with activated RAP1A.</text>
</comment>
<keyword evidence="11" id="KW-0206">Cytoskeleton</keyword>
<dbReference type="GO" id="GO:0003777">
    <property type="term" value="F:microtubule motor activity"/>
    <property type="evidence" value="ECO:0007669"/>
    <property type="project" value="InterPro"/>
</dbReference>
<keyword evidence="4" id="KW-0963">Cytoplasm</keyword>
<keyword evidence="19" id="KW-1185">Reference proteome</keyword>
<dbReference type="KEGG" id="ipu:108271188"/>
<dbReference type="GO" id="GO:0043066">
    <property type="term" value="P:negative regulation of apoptotic process"/>
    <property type="evidence" value="ECO:0007669"/>
    <property type="project" value="UniProtKB-ARBA"/>
</dbReference>
<feature type="compositionally biased region" description="Polar residues" evidence="17">
    <location>
        <begin position="137"/>
        <end position="165"/>
    </location>
</feature>
<feature type="region of interest" description="Disordered" evidence="17">
    <location>
        <begin position="32"/>
        <end position="166"/>
    </location>
</feature>
<evidence type="ECO:0000256" key="6">
    <source>
        <dbReference type="ARBA" id="ARBA00022701"/>
    </source>
</evidence>
<feature type="coiled-coil region" evidence="16">
    <location>
        <begin position="647"/>
        <end position="699"/>
    </location>
</feature>
<dbReference type="InterPro" id="IPR000253">
    <property type="entry name" value="FHA_dom"/>
</dbReference>
<feature type="compositionally biased region" description="Polar residues" evidence="17">
    <location>
        <begin position="45"/>
        <end position="57"/>
    </location>
</feature>
<evidence type="ECO:0000256" key="11">
    <source>
        <dbReference type="ARBA" id="ARBA00023212"/>
    </source>
</evidence>
<evidence type="ECO:0000256" key="13">
    <source>
        <dbReference type="ARBA" id="ARBA00064520"/>
    </source>
</evidence>
<dbReference type="SUPFAM" id="SSF52540">
    <property type="entry name" value="P-loop containing nucleoside triphosphate hydrolases"/>
    <property type="match status" value="1"/>
</dbReference>
<reference evidence="19" key="1">
    <citation type="journal article" date="2016" name="Nat. Commun.">
        <title>The channel catfish genome sequence provides insights into the evolution of scale formation in teleosts.</title>
        <authorList>
            <person name="Liu Z."/>
            <person name="Liu S."/>
            <person name="Yao J."/>
            <person name="Bao L."/>
            <person name="Zhang J."/>
            <person name="Li Y."/>
            <person name="Jiang C."/>
            <person name="Sun L."/>
            <person name="Wang R."/>
            <person name="Zhang Y."/>
            <person name="Zhou T."/>
            <person name="Zeng Q."/>
            <person name="Fu Q."/>
            <person name="Gao S."/>
            <person name="Li N."/>
            <person name="Koren S."/>
            <person name="Jiang Y."/>
            <person name="Zimin A."/>
            <person name="Xu P."/>
            <person name="Phillippy A.M."/>
            <person name="Geng X."/>
            <person name="Song L."/>
            <person name="Sun F."/>
            <person name="Li C."/>
            <person name="Wang X."/>
            <person name="Chen A."/>
            <person name="Jin Y."/>
            <person name="Yuan Z."/>
            <person name="Yang Y."/>
            <person name="Tan S."/>
            <person name="Peatman E."/>
            <person name="Lu J."/>
            <person name="Qin Z."/>
            <person name="Dunham R."/>
            <person name="Li Z."/>
            <person name="Sonstegard T."/>
            <person name="Feng J."/>
            <person name="Danzmann R.G."/>
            <person name="Schroeder S."/>
            <person name="Scheffler B."/>
            <person name="Duke M.V."/>
            <person name="Ballard L."/>
            <person name="Kucuktas H."/>
            <person name="Kaltenboeck L."/>
            <person name="Liu H."/>
            <person name="Armbruster J."/>
            <person name="Xie Y."/>
            <person name="Kirby M.L."/>
            <person name="Tian Y."/>
            <person name="Flanagan M.E."/>
            <person name="Mu W."/>
            <person name="Waldbieser G.C."/>
        </authorList>
    </citation>
    <scope>NUCLEOTIDE SEQUENCE [LARGE SCALE GENOMIC DNA]</scope>
    <source>
        <strain evidence="19">SDA103</strain>
    </source>
</reference>
<dbReference type="Gene3D" id="3.40.850.10">
    <property type="entry name" value="Kinesin motor domain"/>
    <property type="match status" value="1"/>
</dbReference>
<dbReference type="GeneID" id="108271188"/>
<evidence type="ECO:0000256" key="3">
    <source>
        <dbReference type="ARBA" id="ARBA00004214"/>
    </source>
</evidence>
<evidence type="ECO:0000256" key="2">
    <source>
        <dbReference type="ARBA" id="ARBA00004186"/>
    </source>
</evidence>
<evidence type="ECO:0000256" key="15">
    <source>
        <dbReference type="PROSITE-ProRule" id="PRU00283"/>
    </source>
</evidence>
<dbReference type="GO" id="GO:0048731">
    <property type="term" value="P:system development"/>
    <property type="evidence" value="ECO:0007669"/>
    <property type="project" value="UniProtKB-ARBA"/>
</dbReference>
<feature type="binding site" evidence="15">
    <location>
        <begin position="352"/>
        <end position="359"/>
    </location>
    <ligand>
        <name>ATP</name>
        <dbReference type="ChEBI" id="CHEBI:30616"/>
    </ligand>
</feature>
<evidence type="ECO:0000256" key="4">
    <source>
        <dbReference type="ARBA" id="ARBA00022490"/>
    </source>
</evidence>
<dbReference type="InterPro" id="IPR032405">
    <property type="entry name" value="Kinesin_assoc"/>
</dbReference>
<dbReference type="Pfam" id="PF00498">
    <property type="entry name" value="FHA"/>
    <property type="match status" value="1"/>
</dbReference>
<keyword evidence="8 15" id="KW-0067">ATP-binding</keyword>
<dbReference type="GO" id="GO:0005634">
    <property type="term" value="C:nucleus"/>
    <property type="evidence" value="ECO:0007669"/>
    <property type="project" value="UniProtKB-SubCell"/>
</dbReference>
<dbReference type="InterPro" id="IPR036961">
    <property type="entry name" value="Kinesin_motor_dom_sf"/>
</dbReference>
<dbReference type="GO" id="GO:0005524">
    <property type="term" value="F:ATP binding"/>
    <property type="evidence" value="ECO:0007669"/>
    <property type="project" value="UniProtKB-UniRule"/>
</dbReference>
<dbReference type="FunFam" id="2.60.200.20:FF:000020">
    <property type="entry name" value="Kinesin family member 14"/>
    <property type="match status" value="1"/>
</dbReference>
<dbReference type="PANTHER" id="PTHR47117:SF7">
    <property type="entry name" value="KINESIN-LIKE PROTEIN KIF14"/>
    <property type="match status" value="1"/>
</dbReference>
<keyword evidence="5" id="KW-0597">Phosphoprotein</keyword>
<dbReference type="InterPro" id="IPR001752">
    <property type="entry name" value="Kinesin_motor_dom"/>
</dbReference>
<dbReference type="PANTHER" id="PTHR47117">
    <property type="entry name" value="STAR-RELATED LIPID TRANSFER PROTEIN 9"/>
    <property type="match status" value="1"/>
</dbReference>
<reference evidence="20" key="2">
    <citation type="submission" date="2025-08" db="UniProtKB">
        <authorList>
            <consortium name="RefSeq"/>
        </authorList>
    </citation>
    <scope>IDENTIFICATION</scope>
    <source>
        <tissue evidence="20">Blood</tissue>
    </source>
</reference>
<dbReference type="Pfam" id="PF23313">
    <property type="entry name" value="4HB_KIF14"/>
    <property type="match status" value="1"/>
</dbReference>
<protein>
    <recommendedName>
        <fullName evidence="14">Kinesin-like protein KIF14</fullName>
    </recommendedName>
</protein>
<keyword evidence="9 16" id="KW-0175">Coiled coil</keyword>
<keyword evidence="7 15" id="KW-0547">Nucleotide-binding</keyword>
<keyword evidence="10 15" id="KW-0505">Motor protein</keyword>
<feature type="region of interest" description="Disordered" evidence="17">
    <location>
        <begin position="184"/>
        <end position="203"/>
    </location>
</feature>
<dbReference type="Proteomes" id="UP000221080">
    <property type="component" value="Chromosome 10"/>
</dbReference>
<dbReference type="SUPFAM" id="SSF49879">
    <property type="entry name" value="SMAD/FHA domain"/>
    <property type="match status" value="1"/>
</dbReference>
<evidence type="ECO:0000256" key="7">
    <source>
        <dbReference type="ARBA" id="ARBA00022741"/>
    </source>
</evidence>
<feature type="compositionally biased region" description="Basic residues" evidence="17">
    <location>
        <begin position="66"/>
        <end position="75"/>
    </location>
</feature>
<evidence type="ECO:0000256" key="8">
    <source>
        <dbReference type="ARBA" id="ARBA00022840"/>
    </source>
</evidence>
<dbReference type="InterPro" id="IPR027417">
    <property type="entry name" value="P-loop_NTPase"/>
</dbReference>
<evidence type="ECO:0000256" key="14">
    <source>
        <dbReference type="ARBA" id="ARBA00073220"/>
    </source>
</evidence>
<evidence type="ECO:0000313" key="20">
    <source>
        <dbReference type="RefSeq" id="XP_053539054.1"/>
    </source>
</evidence>
<dbReference type="CDD" id="cd22707">
    <property type="entry name" value="FHA_KIF14"/>
    <property type="match status" value="1"/>
</dbReference>
<dbReference type="CDD" id="cd01365">
    <property type="entry name" value="KISc_KIF1A_KIF1B"/>
    <property type="match status" value="1"/>
</dbReference>
<gene>
    <name evidence="20" type="primary">LOC108271188</name>
</gene>